<proteinExistence type="predicted"/>
<protein>
    <recommendedName>
        <fullName evidence="2">Secreted protein</fullName>
    </recommendedName>
</protein>
<dbReference type="InterPro" id="IPR035353">
    <property type="entry name" value="Gp79"/>
</dbReference>
<organism evidence="1">
    <name type="scientific">Mycobacterium phage BabyBack</name>
    <dbReference type="NCBI Taxonomy" id="3158877"/>
    <lineage>
        <taxon>Viruses</taxon>
        <taxon>Duplodnaviria</taxon>
        <taxon>Heunggongvirae</taxon>
        <taxon>Uroviricota</taxon>
        <taxon>Caudoviricetes</taxon>
    </lineage>
</organism>
<gene>
    <name evidence="1" type="primary">81</name>
    <name evidence="1" type="ORF">SEA_BABYBACK_81</name>
</gene>
<evidence type="ECO:0000313" key="1">
    <source>
        <dbReference type="EMBL" id="XCH44300.1"/>
    </source>
</evidence>
<reference evidence="1" key="1">
    <citation type="submission" date="2024-05" db="EMBL/GenBank/DDBJ databases">
        <authorList>
            <person name="Angeles D.G."/>
            <person name="Arvik A.J."/>
            <person name="Ashton K.E."/>
            <person name="Baker A.G."/>
            <person name="Benitez E."/>
            <person name="Boateng E.S."/>
            <person name="Bopp L.A."/>
            <person name="Canales M.Y."/>
            <person name="Cho C.S."/>
            <person name="Denby A.C."/>
            <person name="Ferrell L.E."/>
            <person name="Gates K.A."/>
            <person name="Goitom S."/>
            <person name="Griffith A.H."/>
            <person name="Hassan A.M."/>
            <person name="James S.C."/>
            <person name="Javed S.A."/>
            <person name="Jordan A.B."/>
            <person name="Kershner D.C."/>
            <person name="Kudva A.P."/>
            <person name="Liu S."/>
            <person name="Loosemore S.B."/>
            <person name="Lyle H.E."/>
            <person name="Mahmud R."/>
            <person name="Martey A."/>
            <person name="Martin B.S."/>
            <person name="Martin C.E."/>
            <person name="Martin G.J."/>
            <person name="McClellan E."/>
            <person name="Paladino M.R."/>
            <person name="Papa A.R."/>
            <person name="Perez K."/>
            <person name="Rhodes B.E."/>
            <person name="Riddervold E.J."/>
            <person name="Roudabush H."/>
            <person name="Ruiz I.A."/>
            <person name="Russell E.L."/>
            <person name="Sams C.E."/>
            <person name="Shin S."/>
            <person name="Smith G.L."/>
            <person name="Snowman J.L."/>
            <person name="Timberlake T."/>
            <person name="Tucker Z.R."/>
            <person name="Vashistha N."/>
            <person name="Voshell S.M."/>
            <person name="Vuppala S."/>
            <person name="Wallace A.L."/>
            <person name="Ko C."/>
            <person name="Russell D.A."/>
            <person name="Jacobs-Sera D."/>
            <person name="Hatfull G.F."/>
        </authorList>
    </citation>
    <scope>NUCLEOTIDE SEQUENCE</scope>
</reference>
<sequence>MKSYFITISIAFVTAITVLTFADDDKASATVPFTQAAFPCEEDEVLGYAPQFGPDNVGCIHVDLIKR</sequence>
<dbReference type="EMBL" id="PP758916">
    <property type="protein sequence ID" value="XCH44300.1"/>
    <property type="molecule type" value="Genomic_DNA"/>
</dbReference>
<name>A0AAU8GQU7_9CAUD</name>
<evidence type="ECO:0008006" key="2">
    <source>
        <dbReference type="Google" id="ProtNLM"/>
    </source>
</evidence>
<dbReference type="Pfam" id="PF17463">
    <property type="entry name" value="GP79"/>
    <property type="match status" value="1"/>
</dbReference>
<accession>A0AAU8GQU7</accession>